<accession>A0A8K0HX17</accession>
<dbReference type="EMBL" id="CM017872">
    <property type="protein sequence ID" value="KAG1328217.1"/>
    <property type="molecule type" value="Genomic_DNA"/>
</dbReference>
<protein>
    <submittedName>
        <fullName evidence="2">Uncharacterized protein</fullName>
    </submittedName>
</protein>
<gene>
    <name evidence="2" type="ORF">COCNU_01G021510</name>
</gene>
<sequence>MDFDAAGRLTKGLYAKKRKKAAPGESSKRAKVGSPSFEVPNIPTTGPEATLSVEVLSITEGNVDGEDPLPPAPLDLPAGGSMSNPLNERFGDDKKKKRAIVVKVAQKARPSGLSDNSSDDLGADPFDNPKIIRNLIDKFALSGEVDYLANLD</sequence>
<dbReference type="Proteomes" id="UP000797356">
    <property type="component" value="Chromosome 1"/>
</dbReference>
<keyword evidence="3" id="KW-1185">Reference proteome</keyword>
<feature type="region of interest" description="Disordered" evidence="1">
    <location>
        <begin position="1"/>
        <end position="48"/>
    </location>
</feature>
<proteinExistence type="predicted"/>
<evidence type="ECO:0000256" key="1">
    <source>
        <dbReference type="SAM" id="MobiDB-lite"/>
    </source>
</evidence>
<evidence type="ECO:0000313" key="2">
    <source>
        <dbReference type="EMBL" id="KAG1328217.1"/>
    </source>
</evidence>
<comment type="caution">
    <text evidence="2">The sequence shown here is derived from an EMBL/GenBank/DDBJ whole genome shotgun (WGS) entry which is preliminary data.</text>
</comment>
<dbReference type="AlphaFoldDB" id="A0A8K0HX17"/>
<reference evidence="2" key="2">
    <citation type="submission" date="2019-07" db="EMBL/GenBank/DDBJ databases">
        <authorList>
            <person name="Yang Y."/>
            <person name="Bocs S."/>
            <person name="Baudouin L."/>
        </authorList>
    </citation>
    <scope>NUCLEOTIDE SEQUENCE</scope>
    <source>
        <tissue evidence="2">Spear leaf of Hainan Tall coconut</tissue>
    </source>
</reference>
<reference evidence="2" key="1">
    <citation type="journal article" date="2017" name="Gigascience">
        <title>The genome draft of coconut (Cocos nucifera).</title>
        <authorList>
            <person name="Xiao Y."/>
            <person name="Xu P."/>
            <person name="Fan H."/>
            <person name="Baudouin L."/>
            <person name="Xia W."/>
            <person name="Bocs S."/>
            <person name="Xu J."/>
            <person name="Li Q."/>
            <person name="Guo A."/>
            <person name="Zhou L."/>
            <person name="Li J."/>
            <person name="Wu Y."/>
            <person name="Ma Z."/>
            <person name="Armero A."/>
            <person name="Issali A.E."/>
            <person name="Liu N."/>
            <person name="Peng M."/>
            <person name="Yang Y."/>
        </authorList>
    </citation>
    <scope>NUCLEOTIDE SEQUENCE</scope>
    <source>
        <tissue evidence="2">Spear leaf of Hainan Tall coconut</tissue>
    </source>
</reference>
<organism evidence="2 3">
    <name type="scientific">Cocos nucifera</name>
    <name type="common">Coconut palm</name>
    <dbReference type="NCBI Taxonomy" id="13894"/>
    <lineage>
        <taxon>Eukaryota</taxon>
        <taxon>Viridiplantae</taxon>
        <taxon>Streptophyta</taxon>
        <taxon>Embryophyta</taxon>
        <taxon>Tracheophyta</taxon>
        <taxon>Spermatophyta</taxon>
        <taxon>Magnoliopsida</taxon>
        <taxon>Liliopsida</taxon>
        <taxon>Arecaceae</taxon>
        <taxon>Arecoideae</taxon>
        <taxon>Cocoseae</taxon>
        <taxon>Attaleinae</taxon>
        <taxon>Cocos</taxon>
    </lineage>
</organism>
<name>A0A8K0HX17_COCNU</name>
<feature type="region of interest" description="Disordered" evidence="1">
    <location>
        <begin position="61"/>
        <end position="92"/>
    </location>
</feature>
<evidence type="ECO:0000313" key="3">
    <source>
        <dbReference type="Proteomes" id="UP000797356"/>
    </source>
</evidence>